<dbReference type="Pfam" id="PF04749">
    <property type="entry name" value="PLAC8"/>
    <property type="match status" value="1"/>
</dbReference>
<dbReference type="NCBIfam" id="TIGR01571">
    <property type="entry name" value="A_thal_Cys_rich"/>
    <property type="match status" value="1"/>
</dbReference>
<dbReference type="EMBL" id="JADGIZ020000070">
    <property type="protein sequence ID" value="KAL2912330.1"/>
    <property type="molecule type" value="Genomic_DNA"/>
</dbReference>
<keyword evidence="3" id="KW-1185">Reference proteome</keyword>
<dbReference type="InterPro" id="IPR006461">
    <property type="entry name" value="PLAC_motif_containing"/>
</dbReference>
<sequence>MSYGAQPQMNAFAGSAAKKTEFTHGLFDCFGDIGTCFLACFCPCVVYGQNQQRAENKDGCFMDCCLFYCAGEFGCASCMGCYGRGKIKERANVVNDSSMGDFCAHLCCMPCALTQEKRELDVTLGTQ</sequence>
<evidence type="ECO:0000313" key="3">
    <source>
        <dbReference type="Proteomes" id="UP001527925"/>
    </source>
</evidence>
<dbReference type="EMBL" id="JADGIZ020000070">
    <property type="protein sequence ID" value="KAL2912333.1"/>
    <property type="molecule type" value="Genomic_DNA"/>
</dbReference>
<organism evidence="1 3">
    <name type="scientific">Polyrhizophydium stewartii</name>
    <dbReference type="NCBI Taxonomy" id="2732419"/>
    <lineage>
        <taxon>Eukaryota</taxon>
        <taxon>Fungi</taxon>
        <taxon>Fungi incertae sedis</taxon>
        <taxon>Chytridiomycota</taxon>
        <taxon>Chytridiomycota incertae sedis</taxon>
        <taxon>Chytridiomycetes</taxon>
        <taxon>Rhizophydiales</taxon>
        <taxon>Rhizophydiales incertae sedis</taxon>
        <taxon>Polyrhizophydium</taxon>
    </lineage>
</organism>
<comment type="caution">
    <text evidence="1">The sequence shown here is derived from an EMBL/GenBank/DDBJ whole genome shotgun (WGS) entry which is preliminary data.</text>
</comment>
<dbReference type="Proteomes" id="UP001527925">
    <property type="component" value="Unassembled WGS sequence"/>
</dbReference>
<gene>
    <name evidence="1" type="ORF">HK105_208177</name>
    <name evidence="2" type="ORF">HK105_208180</name>
</gene>
<name>A0ABR4MYH6_9FUNG</name>
<evidence type="ECO:0000313" key="1">
    <source>
        <dbReference type="EMBL" id="KAL2912330.1"/>
    </source>
</evidence>
<evidence type="ECO:0000313" key="2">
    <source>
        <dbReference type="EMBL" id="KAL2912333.1"/>
    </source>
</evidence>
<accession>A0ABR4MYH6</accession>
<proteinExistence type="predicted"/>
<dbReference type="PANTHER" id="PTHR15907">
    <property type="entry name" value="DUF614 FAMILY PROTEIN-RELATED"/>
    <property type="match status" value="1"/>
</dbReference>
<protein>
    <submittedName>
        <fullName evidence="1">Uncharacterized protein</fullName>
    </submittedName>
</protein>
<reference evidence="1 3" key="1">
    <citation type="submission" date="2023-09" db="EMBL/GenBank/DDBJ databases">
        <title>Pangenome analysis of Batrachochytrium dendrobatidis and related Chytrids.</title>
        <authorList>
            <person name="Yacoub M.N."/>
            <person name="Stajich J.E."/>
            <person name="James T.Y."/>
        </authorList>
    </citation>
    <scope>NUCLEOTIDE SEQUENCE [LARGE SCALE GENOMIC DNA]</scope>
    <source>
        <strain evidence="1 3">JEL0888</strain>
    </source>
</reference>